<evidence type="ECO:0000313" key="2">
    <source>
        <dbReference type="Proteomes" id="UP000095280"/>
    </source>
</evidence>
<proteinExistence type="predicted"/>
<feature type="region of interest" description="Disordered" evidence="1">
    <location>
        <begin position="406"/>
        <end position="452"/>
    </location>
</feature>
<evidence type="ECO:0000256" key="1">
    <source>
        <dbReference type="SAM" id="MobiDB-lite"/>
    </source>
</evidence>
<evidence type="ECO:0000313" key="3">
    <source>
        <dbReference type="WBParaSite" id="maker-unitig_37289-snap-gene-0.4-mRNA-1"/>
    </source>
</evidence>
<feature type="region of interest" description="Disordered" evidence="1">
    <location>
        <begin position="40"/>
        <end position="60"/>
    </location>
</feature>
<feature type="compositionally biased region" description="Basic and acidic residues" evidence="1">
    <location>
        <begin position="349"/>
        <end position="368"/>
    </location>
</feature>
<reference evidence="3" key="1">
    <citation type="submission" date="2016-11" db="UniProtKB">
        <authorList>
            <consortium name="WormBaseParasite"/>
        </authorList>
    </citation>
    <scope>IDENTIFICATION</scope>
</reference>
<dbReference type="WBParaSite" id="maker-unitig_37289-snap-gene-0.4-mRNA-1">
    <property type="protein sequence ID" value="maker-unitig_37289-snap-gene-0.4-mRNA-1"/>
    <property type="gene ID" value="maker-unitig_37289-snap-gene-0.4"/>
</dbReference>
<protein>
    <submittedName>
        <fullName evidence="3">Reverse transcriptase domain-containing protein</fullName>
    </submittedName>
</protein>
<organism evidence="2 3">
    <name type="scientific">Macrostomum lignano</name>
    <dbReference type="NCBI Taxonomy" id="282301"/>
    <lineage>
        <taxon>Eukaryota</taxon>
        <taxon>Metazoa</taxon>
        <taxon>Spiralia</taxon>
        <taxon>Lophotrochozoa</taxon>
        <taxon>Platyhelminthes</taxon>
        <taxon>Rhabditophora</taxon>
        <taxon>Macrostomorpha</taxon>
        <taxon>Macrostomida</taxon>
        <taxon>Macrostomidae</taxon>
        <taxon>Macrostomum</taxon>
    </lineage>
</organism>
<dbReference type="Proteomes" id="UP000095280">
    <property type="component" value="Unplaced"/>
</dbReference>
<keyword evidence="2" id="KW-1185">Reference proteome</keyword>
<accession>A0A1I8FK45</accession>
<feature type="region of interest" description="Disordered" evidence="1">
    <location>
        <begin position="283"/>
        <end position="368"/>
    </location>
</feature>
<dbReference type="AlphaFoldDB" id="A0A1I8FK45"/>
<name>A0A1I8FK45_9PLAT</name>
<sequence length="493" mass="54804">MRATITFWTLRRGTRCGHRHHRNSLRDTAHHARGRQGLAEWGGNASSLHPDARSPAAKSNQWPDDLRFAIWGGGPAYVISELRRASIADEAGLLLAHQLLELDGDDVSRLLSRGDSKLRRSASPPAGAPTVGVVSRIQTMGDTVQPPTWPTGSPCTAAGHCVKYLGGAIKTEECNVVRLDEAKQYCPEIDVHKFAGTLQLVRCCPLRKHRPIVQRDIRAFRADDRHLPRHHHDRPQPERQFGFILRGNRPYSWNCRAQRLLRARSDCSGRLYTEAQRTGCVSVWPQPPGELLQNSGSKPTLEPRPVPSRTATRINRATRRSPPSPASNGLPPGTRRVANLRHSLATTKVESRSKNESNELLTKNRESEAQDALEVYRKSKDIERFAVDLSRLFDTPSKQRKSYLPVSVGTSRQPGRSADALAEAEAVQGRGPPAEAETMARHRDRAHSRSTPPPAAWALAELLRCCEMGPARGTRQWTFLETHLVPETMKGLA</sequence>